<evidence type="ECO:0000313" key="4">
    <source>
        <dbReference type="Proteomes" id="UP001458880"/>
    </source>
</evidence>
<protein>
    <submittedName>
        <fullName evidence="3">AAA domain (Dynein-related subfamily)</fullName>
    </submittedName>
</protein>
<dbReference type="GO" id="GO:0005524">
    <property type="term" value="F:ATP binding"/>
    <property type="evidence" value="ECO:0007669"/>
    <property type="project" value="InterPro"/>
</dbReference>
<keyword evidence="1" id="KW-0812">Transmembrane</keyword>
<dbReference type="SUPFAM" id="SSF52540">
    <property type="entry name" value="P-loop containing nucleoside triphosphate hydrolases"/>
    <property type="match status" value="1"/>
</dbReference>
<proteinExistence type="predicted"/>
<dbReference type="Proteomes" id="UP001458880">
    <property type="component" value="Unassembled WGS sequence"/>
</dbReference>
<sequence length="1885" mass="217120">MASFMVRPPHKEPNTLNDVLDAGYEVVIEATGADNILGIFENNDASTQILKSRVLFIKDWCLAARYVLENPAAMITQYNFMDYNVHDLRISKQYLISTPLGWPLAKGVPYRAAFNRIISLSRQAGLLKKWALDITPSTPNFQQYLIQYARDNQPVEMGDRLMSINDCVSAFVILIVGNVSAFISVNCCVATGEVATLSVSNVEEDADVLQFEDILLEDLAKTDKISYVIKKASTKKKVHNYKQRIGIYIIYMKNARDLYQSLTSLSSEEDFNAHAKFLIVSTTKINNSTITETYIANIIWSFNLLNVVGLIPEEGKSETYQVYTSHYHGVCGYSIAAKITDKCVNGISGKNWFDDNTPKNLEGCQFDVRTSIIEPFVMYHDNLTNPQNGYNLTAGLEIKLLNAVAEYVNLTLNYTITRSDDVYGQFYPNSSFDGSYLDLSERKIDLIVGYVVSRPETQEIFDTISSYFQDSLVICIAHAKMVEDWNKVTKIMLSRVIVYYMIAWLVLSVFISIYITYGIKSLSITEWDYQIHTEQELMSKNILYYPICLNYYSKEEVSQVKVELCENYTKCLSMTVESDKYATCTPKLNVQYLFRKFLDDKGYPRLYCLNKDVVTFPLEMLMWKGHPLKPRINELVKRLSAGGFISKWHKEIFENLLIHSKANTFVSILLQCLAAALPLDDLTSWYVSYGMPTAYSPNQLRAYVSDESVSIGGITKIIKQEKYPEYVPRNYYNNNLGQSTLHHLRWMMQKDLLGQDVFLIGPPGPRRRKLALQYLELTNREHEYIALSRDTIESDIKQAWRSLGVLQKCCSCGYDGKGVSFGGYRKAESTVNVSNGISGKNWFDDNTPKNLEGCQFDVRTSIIEPFVMYHDNLTNPQNGYNLTAGLEIKLLNAVAEYVNLTLNYTITRSDDVYGQFYPNSSFDGSYLDLSERKIDLIVGYVVSRPETQEIFDTISSYFQDSLVICIAHAKMVEDWNKVTKIMLSRVIVYYMIAWLVLSVFMYSLARIKQGEILYYRSYDNNLLSAVKIAYGISITTLPITTICRFLLLFWIIFGFFYRSIYITYGIKSLSITEWDYQIHTEQELMSKNILYYPICLNYYSKEEVSQVKVELCENYTKCLSMTVESDKYATCTPKLNVQYLFRKFLDDKGYPRLYCLNKDVVTFPLEMLMWKGHPLKPRINELVKRLSAGGFISKWHKEIFENLLIHSKANTFVSSEELVLTISHLSQPFVIVIISHFVAIIVFLIEISSATSRRLNVLVRILRHANGIQPNQLRAYVSDESVSIGGITKIIKQEKYPEYVPRNYYNNNLGQSTLHHLRWMMQKDLLGQDVFLIGPPGPRRRKLALQYLELTNREHEYIALSRDTTESDIKQRREIVGGAAKYFDQSAVRAATMGRVLVLEGIEKAERNVLPVLNNLLENREMHLEDGRLLIPAERYDKLLQDYSKEQLDQWKLVRVNEDFRVIALGLPVPNIAAKITDKCVNGISGKNWFDDNTPKNLEGCQFDVRTSIIEPFVMYHDNLTNPQNGYNLTAGLEIKLLNAVAEYVNLTLNYTITRSDDVYGQFYPNSSFDGSYLDLSERKIDLIVGYVVSRPETQEIFDTISSYFQDSLVICIAHAKMVEDWNKVTKIMLSRVIVYYMIAWLVLSVFMYSLARIKQGEILYYRSYDNNLLSAVKIAYGISITTLPITTICRFLLLFWIIFGFFYRSIYITYGIKSLSITEWDYQIHTEQELMSKNILYYPICLNYYSKEEVSQVKVELCENYTKCLSMTVESDKYATCTPKLNVQYLFRKFLDDKGYPRLYCLNKDVVTFPLEMLMWKGHPLKPRINELVKRLSAGGFISKWHKEIFENLLIHSKANTFVSSEELVLKISHLSQPFVIEEEQSLK</sequence>
<dbReference type="PANTHER" id="PTHR21610">
    <property type="entry name" value="VON WILLEBRAND FACTOR A DOMAIN-CONTAINING PROTEIN 8"/>
    <property type="match status" value="1"/>
</dbReference>
<feature type="transmembrane region" description="Helical" evidence="1">
    <location>
        <begin position="1634"/>
        <end position="1655"/>
    </location>
</feature>
<dbReference type="GO" id="GO:0005737">
    <property type="term" value="C:cytoplasm"/>
    <property type="evidence" value="ECO:0007669"/>
    <property type="project" value="TreeGrafter"/>
</dbReference>
<dbReference type="InterPro" id="IPR039891">
    <property type="entry name" value="VWA8"/>
</dbReference>
<dbReference type="SUPFAM" id="SSF53850">
    <property type="entry name" value="Periplasmic binding protein-like II"/>
    <property type="match status" value="4"/>
</dbReference>
<dbReference type="GO" id="GO:0016887">
    <property type="term" value="F:ATP hydrolysis activity"/>
    <property type="evidence" value="ECO:0007669"/>
    <property type="project" value="InterPro"/>
</dbReference>
<feature type="domain" description="ATPase dynein-related AAA" evidence="2">
    <location>
        <begin position="1329"/>
        <end position="1474"/>
    </location>
</feature>
<dbReference type="EMBL" id="JASPKY010000939">
    <property type="protein sequence ID" value="KAK9680056.1"/>
    <property type="molecule type" value="Genomic_DNA"/>
</dbReference>
<evidence type="ECO:0000313" key="3">
    <source>
        <dbReference type="EMBL" id="KAK9680056.1"/>
    </source>
</evidence>
<dbReference type="InterPro" id="IPR027417">
    <property type="entry name" value="P-loop_NTPase"/>
</dbReference>
<feature type="transmembrane region" description="Helical" evidence="1">
    <location>
        <begin position="1225"/>
        <end position="1245"/>
    </location>
</feature>
<feature type="domain" description="ATPase dynein-related AAA" evidence="2">
    <location>
        <begin position="756"/>
        <end position="801"/>
    </location>
</feature>
<gene>
    <name evidence="3" type="ORF">QE152_g39457</name>
</gene>
<keyword evidence="1" id="KW-1133">Transmembrane helix</keyword>
<dbReference type="Pfam" id="PF07728">
    <property type="entry name" value="AAA_5"/>
    <property type="match status" value="2"/>
</dbReference>
<name>A0AAW1HTX1_POPJA</name>
<feature type="transmembrane region" description="Helical" evidence="1">
    <location>
        <begin position="1675"/>
        <end position="1704"/>
    </location>
</feature>
<evidence type="ECO:0000256" key="1">
    <source>
        <dbReference type="SAM" id="Phobius"/>
    </source>
</evidence>
<dbReference type="Gene3D" id="3.40.190.10">
    <property type="entry name" value="Periplasmic binding protein-like II"/>
    <property type="match status" value="3"/>
</dbReference>
<comment type="caution">
    <text evidence="3">The sequence shown here is derived from an EMBL/GenBank/DDBJ whole genome shotgun (WGS) entry which is preliminary data.</text>
</comment>
<reference evidence="3 4" key="1">
    <citation type="journal article" date="2024" name="BMC Genomics">
        <title>De novo assembly and annotation of Popillia japonica's genome with initial clues to its potential as an invasive pest.</title>
        <authorList>
            <person name="Cucini C."/>
            <person name="Boschi S."/>
            <person name="Funari R."/>
            <person name="Cardaioli E."/>
            <person name="Iannotti N."/>
            <person name="Marturano G."/>
            <person name="Paoli F."/>
            <person name="Bruttini M."/>
            <person name="Carapelli A."/>
            <person name="Frati F."/>
            <person name="Nardi F."/>
        </authorList>
    </citation>
    <scope>NUCLEOTIDE SEQUENCE [LARGE SCALE GENOMIC DNA]</scope>
    <source>
        <strain evidence="3">DMR45628</strain>
    </source>
</reference>
<keyword evidence="4" id="KW-1185">Reference proteome</keyword>
<feature type="transmembrane region" description="Helical" evidence="1">
    <location>
        <begin position="497"/>
        <end position="517"/>
    </location>
</feature>
<dbReference type="PANTHER" id="PTHR21610:SF9">
    <property type="entry name" value="VON WILLEBRAND FACTOR A DOMAIN-CONTAINING PROTEIN 8"/>
    <property type="match status" value="1"/>
</dbReference>
<keyword evidence="1" id="KW-0472">Membrane</keyword>
<feature type="transmembrane region" description="Helical" evidence="1">
    <location>
        <begin position="1028"/>
        <end position="1057"/>
    </location>
</feature>
<accession>A0AAW1HTX1</accession>
<feature type="transmembrane region" description="Helical" evidence="1">
    <location>
        <begin position="987"/>
        <end position="1007"/>
    </location>
</feature>
<organism evidence="3 4">
    <name type="scientific">Popillia japonica</name>
    <name type="common">Japanese beetle</name>
    <dbReference type="NCBI Taxonomy" id="7064"/>
    <lineage>
        <taxon>Eukaryota</taxon>
        <taxon>Metazoa</taxon>
        <taxon>Ecdysozoa</taxon>
        <taxon>Arthropoda</taxon>
        <taxon>Hexapoda</taxon>
        <taxon>Insecta</taxon>
        <taxon>Pterygota</taxon>
        <taxon>Neoptera</taxon>
        <taxon>Endopterygota</taxon>
        <taxon>Coleoptera</taxon>
        <taxon>Polyphaga</taxon>
        <taxon>Scarabaeiformia</taxon>
        <taxon>Scarabaeidae</taxon>
        <taxon>Rutelinae</taxon>
        <taxon>Popillia</taxon>
    </lineage>
</organism>
<dbReference type="Gene3D" id="3.40.50.300">
    <property type="entry name" value="P-loop containing nucleotide triphosphate hydrolases"/>
    <property type="match status" value="1"/>
</dbReference>
<dbReference type="InterPro" id="IPR011704">
    <property type="entry name" value="ATPase_dyneun-rel_AAA"/>
</dbReference>
<evidence type="ECO:0000259" key="2">
    <source>
        <dbReference type="Pfam" id="PF07728"/>
    </source>
</evidence>
<dbReference type="FunFam" id="3.40.50.300:FF:000587">
    <property type="entry name" value="von Willebrand factor A domain containing 8"/>
    <property type="match status" value="1"/>
</dbReference>